<keyword evidence="2" id="KW-1185">Reference proteome</keyword>
<dbReference type="AlphaFoldDB" id="A0A0L6V6W9"/>
<accession>A0A0L6V6W9</accession>
<evidence type="ECO:0000313" key="1">
    <source>
        <dbReference type="EMBL" id="KNZ56546.1"/>
    </source>
</evidence>
<gene>
    <name evidence="1" type="ORF">VP01_237g13</name>
</gene>
<evidence type="ECO:0000313" key="2">
    <source>
        <dbReference type="Proteomes" id="UP000037035"/>
    </source>
</evidence>
<reference evidence="1 2" key="1">
    <citation type="submission" date="2015-08" db="EMBL/GenBank/DDBJ databases">
        <title>Next Generation Sequencing and Analysis of the Genome of Puccinia sorghi L Schw, the Causal Agent of Maize Common Rust.</title>
        <authorList>
            <person name="Rochi L."/>
            <person name="Burguener G."/>
            <person name="Darino M."/>
            <person name="Turjanski A."/>
            <person name="Kreff E."/>
            <person name="Dieguez M.J."/>
            <person name="Sacco F."/>
        </authorList>
    </citation>
    <scope>NUCLEOTIDE SEQUENCE [LARGE SCALE GENOMIC DNA]</scope>
    <source>
        <strain evidence="1 2">RO10H11247</strain>
    </source>
</reference>
<name>A0A0L6V6W9_9BASI</name>
<protein>
    <submittedName>
        <fullName evidence="1">Putative signal peptide protein</fullName>
    </submittedName>
</protein>
<comment type="caution">
    <text evidence="1">The sequence shown here is derived from an EMBL/GenBank/DDBJ whole genome shotgun (WGS) entry which is preliminary data.</text>
</comment>
<proteinExistence type="predicted"/>
<dbReference type="Proteomes" id="UP000037035">
    <property type="component" value="Unassembled WGS sequence"/>
</dbReference>
<dbReference type="EMBL" id="LAVV01007258">
    <property type="protein sequence ID" value="KNZ56546.1"/>
    <property type="molecule type" value="Genomic_DNA"/>
</dbReference>
<organism evidence="1 2">
    <name type="scientific">Puccinia sorghi</name>
    <dbReference type="NCBI Taxonomy" id="27349"/>
    <lineage>
        <taxon>Eukaryota</taxon>
        <taxon>Fungi</taxon>
        <taxon>Dikarya</taxon>
        <taxon>Basidiomycota</taxon>
        <taxon>Pucciniomycotina</taxon>
        <taxon>Pucciniomycetes</taxon>
        <taxon>Pucciniales</taxon>
        <taxon>Pucciniaceae</taxon>
        <taxon>Puccinia</taxon>
    </lineage>
</organism>
<sequence length="33" mass="4055">MILKSWWLTAYIYIYIITDTGKYPSFVTHHWCC</sequence>
<dbReference type="VEuPathDB" id="FungiDB:VP01_237g13"/>